<evidence type="ECO:0000259" key="3">
    <source>
        <dbReference type="Pfam" id="PF00080"/>
    </source>
</evidence>
<keyword evidence="4" id="KW-0560">Oxidoreductase</keyword>
<dbReference type="SUPFAM" id="SSF49329">
    <property type="entry name" value="Cu,Zn superoxide dismutase-like"/>
    <property type="match status" value="1"/>
</dbReference>
<dbReference type="EMBL" id="SIHI01000076">
    <property type="protein sequence ID" value="TWT35050.1"/>
    <property type="molecule type" value="Genomic_DNA"/>
</dbReference>
<dbReference type="InterPro" id="IPR036423">
    <property type="entry name" value="SOD-like_Cu/Zn_dom_sf"/>
</dbReference>
<dbReference type="Proteomes" id="UP000317243">
    <property type="component" value="Unassembled WGS sequence"/>
</dbReference>
<name>A0A5C5VAM8_9PLAN</name>
<gene>
    <name evidence="4" type="primary">sodC</name>
    <name evidence="4" type="ORF">KOR42_52870</name>
</gene>
<dbReference type="OrthoDB" id="9792957at2"/>
<dbReference type="Pfam" id="PF00080">
    <property type="entry name" value="Sod_Cu"/>
    <property type="match status" value="1"/>
</dbReference>
<dbReference type="EC" id="1.15.1.1" evidence="4"/>
<feature type="domain" description="Superoxide dismutase copper/zinc binding" evidence="3">
    <location>
        <begin position="45"/>
        <end position="170"/>
    </location>
</feature>
<evidence type="ECO:0000313" key="5">
    <source>
        <dbReference type="Proteomes" id="UP000317243"/>
    </source>
</evidence>
<evidence type="ECO:0000313" key="4">
    <source>
        <dbReference type="EMBL" id="TWT35050.1"/>
    </source>
</evidence>
<dbReference type="GO" id="GO:0005507">
    <property type="term" value="F:copper ion binding"/>
    <property type="evidence" value="ECO:0007669"/>
    <property type="project" value="InterPro"/>
</dbReference>
<evidence type="ECO:0000256" key="2">
    <source>
        <dbReference type="SAM" id="SignalP"/>
    </source>
</evidence>
<feature type="chain" id="PRO_5022848517" evidence="2">
    <location>
        <begin position="23"/>
        <end position="179"/>
    </location>
</feature>
<dbReference type="Gene3D" id="2.60.40.200">
    <property type="entry name" value="Superoxide dismutase, copper/zinc binding domain"/>
    <property type="match status" value="1"/>
</dbReference>
<dbReference type="PANTHER" id="PTHR10003">
    <property type="entry name" value="SUPEROXIDE DISMUTASE CU-ZN -RELATED"/>
    <property type="match status" value="1"/>
</dbReference>
<comment type="caution">
    <text evidence="4">The sequence shown here is derived from an EMBL/GenBank/DDBJ whole genome shotgun (WGS) entry which is preliminary data.</text>
</comment>
<keyword evidence="5" id="KW-1185">Reference proteome</keyword>
<dbReference type="GO" id="GO:0004784">
    <property type="term" value="F:superoxide dismutase activity"/>
    <property type="evidence" value="ECO:0007669"/>
    <property type="project" value="UniProtKB-EC"/>
</dbReference>
<dbReference type="CDD" id="cd00305">
    <property type="entry name" value="Cu-Zn_Superoxide_Dismutase"/>
    <property type="match status" value="1"/>
</dbReference>
<sequence length="179" mass="18750" precursor="true">MKMLTCLAAIVAMLGQSGLVQADEHEMAMPTEAVVVLKQTKGNKVRGQITFKEVNGVTRIRGRVNGLTPGEHGFHIHEYGDLRSMDGTAAGGHFNPEGKDHGGLHADERHVGDLGNITADENGLAKVNVDVEGLKVHFILGRSIVVHAGKDDLKSQPSGDAGPRVAVGVIGVAGPKAAK</sequence>
<dbReference type="RefSeq" id="WP_146512522.1">
    <property type="nucleotide sequence ID" value="NZ_SIHI01000076.1"/>
</dbReference>
<accession>A0A5C5VAM8</accession>
<comment type="similarity">
    <text evidence="1">Belongs to the Cu-Zn superoxide dismutase family.</text>
</comment>
<protein>
    <submittedName>
        <fullName evidence="4">Superoxide dismutase [Cu-Zn]</fullName>
        <ecNumber evidence="4">1.15.1.1</ecNumber>
    </submittedName>
</protein>
<dbReference type="AlphaFoldDB" id="A0A5C5VAM8"/>
<reference evidence="4 5" key="1">
    <citation type="submission" date="2019-02" db="EMBL/GenBank/DDBJ databases">
        <title>Deep-cultivation of Planctomycetes and their phenomic and genomic characterization uncovers novel biology.</title>
        <authorList>
            <person name="Wiegand S."/>
            <person name="Jogler M."/>
            <person name="Boedeker C."/>
            <person name="Pinto D."/>
            <person name="Vollmers J."/>
            <person name="Rivas-Marin E."/>
            <person name="Kohn T."/>
            <person name="Peeters S.H."/>
            <person name="Heuer A."/>
            <person name="Rast P."/>
            <person name="Oberbeckmann S."/>
            <person name="Bunk B."/>
            <person name="Jeske O."/>
            <person name="Meyerdierks A."/>
            <person name="Storesund J.E."/>
            <person name="Kallscheuer N."/>
            <person name="Luecker S."/>
            <person name="Lage O.M."/>
            <person name="Pohl T."/>
            <person name="Merkel B.J."/>
            <person name="Hornburger P."/>
            <person name="Mueller R.-W."/>
            <person name="Bruemmer F."/>
            <person name="Labrenz M."/>
            <person name="Spormann A.M."/>
            <person name="Op Den Camp H."/>
            <person name="Overmann J."/>
            <person name="Amann R."/>
            <person name="Jetten M.S.M."/>
            <person name="Mascher T."/>
            <person name="Medema M.H."/>
            <person name="Devos D.P."/>
            <person name="Kaster A.-K."/>
            <person name="Ovreas L."/>
            <person name="Rohde M."/>
            <person name="Galperin M.Y."/>
            <person name="Jogler C."/>
        </authorList>
    </citation>
    <scope>NUCLEOTIDE SEQUENCE [LARGE SCALE GENOMIC DNA]</scope>
    <source>
        <strain evidence="4 5">KOR42</strain>
    </source>
</reference>
<proteinExistence type="inferred from homology"/>
<keyword evidence="2" id="KW-0732">Signal</keyword>
<dbReference type="InterPro" id="IPR024134">
    <property type="entry name" value="SOD_Cu/Zn_/chaperone"/>
</dbReference>
<dbReference type="InterPro" id="IPR001424">
    <property type="entry name" value="SOD_Cu_Zn_dom"/>
</dbReference>
<organism evidence="4 5">
    <name type="scientific">Thalassoglobus neptunius</name>
    <dbReference type="NCBI Taxonomy" id="1938619"/>
    <lineage>
        <taxon>Bacteria</taxon>
        <taxon>Pseudomonadati</taxon>
        <taxon>Planctomycetota</taxon>
        <taxon>Planctomycetia</taxon>
        <taxon>Planctomycetales</taxon>
        <taxon>Planctomycetaceae</taxon>
        <taxon>Thalassoglobus</taxon>
    </lineage>
</organism>
<evidence type="ECO:0000256" key="1">
    <source>
        <dbReference type="ARBA" id="ARBA00010457"/>
    </source>
</evidence>
<feature type="signal peptide" evidence="2">
    <location>
        <begin position="1"/>
        <end position="22"/>
    </location>
</feature>